<sequence>MDTSETYRRFRARLDQAAQVWRRERAICLVLRSLVWLLAAWPVYFVLDAFFHLPDSWRLVLDLLWLGTAAGLAGFALWSIYGRVTPPERIARRLESNHPELGSRLINLIQLHGDAAREGRSELTRRLADRAVARGLEEIGPADLAALVRSQAPAKAARRALWQCALVLVVLACAWPVTRAGVWRYLLPYGDHPAFAFTRLKIAEPDVDGYSVVYGEPLMVRVVHSGHRPHTVRLSYHPEGRPEETTMLDMFDQGGDRGYVQRIDRVTDNLVLTAENDSGRAVSPRRLVSVLLTPELRETRLTVTPPAYTGHQPRTQAYSLSDLRVLDGSSLRFELTSNRPLSGGRLQLVEAGQVVETVKLDPIAENTVAAEWTPTRGGIMVFSLTDIMEIESAAEWKAGLTLLEDLPPSAGTDPSKEMFCVINHPLAVRCFADDDYGISRLRIHRGINGLFAAPLSREYAGAQTHVSEALAFDFTALGAQPGDTVSVFVEAIDTAPVPQTARSGTLQLHIISEQDYNDYLRRERDMKDMEAKYLALRDEVYQLANDQRTLAEQIAQLEEALAAAPDEATREEIAAQLEELKKRQQALNASVNALADKMEHFVRETPLYDVEDSFRENLQRRADELRASARENALAMAAARNQPLPAQMRTMREAARMQAETLDPSASDKPDALAEMGETMGDLADLHEIIKDMELFQLLYQEQETITEQMQAYQNRYNLTREDQLALREMAERQRAVAAHLQGLDQKLRQDAESARENFPKAAACADGLADAIRRERLPALAESAATAMLEGQGGLSAGRSEQLRRTMESLIGEEQSAQSFGQMAGELDGYLGPSRRAGETLRQMMQSRRFRLGSSLAAEFGMGGQSGFAMASQPMNVYGGEASQFAGPQGQGRDAQAASDLLSGEDGIEAALDQVDVLDRVRASTRESEAIRVDYLHEEYREIVNEYFETITRGQPNE</sequence>
<keyword evidence="2" id="KW-0812">Transmembrane</keyword>
<reference evidence="3 4" key="1">
    <citation type="submission" date="2020-07" db="EMBL/GenBank/DDBJ databases">
        <authorList>
            <person name="Feng X."/>
        </authorList>
    </citation>
    <scope>NUCLEOTIDE SEQUENCE [LARGE SCALE GENOMIC DNA]</scope>
    <source>
        <strain evidence="3 4">JCM31066</strain>
    </source>
</reference>
<keyword evidence="2" id="KW-0472">Membrane</keyword>
<proteinExistence type="predicted"/>
<dbReference type="AlphaFoldDB" id="A0A842HBU9"/>
<name>A0A842HBU9_9BACT</name>
<evidence type="ECO:0000256" key="2">
    <source>
        <dbReference type="SAM" id="Phobius"/>
    </source>
</evidence>
<keyword evidence="4" id="KW-1185">Reference proteome</keyword>
<evidence type="ECO:0000313" key="4">
    <source>
        <dbReference type="Proteomes" id="UP000546464"/>
    </source>
</evidence>
<feature type="coiled-coil region" evidence="1">
    <location>
        <begin position="526"/>
        <end position="597"/>
    </location>
</feature>
<feature type="transmembrane region" description="Helical" evidence="2">
    <location>
        <begin position="160"/>
        <end position="178"/>
    </location>
</feature>
<accession>A0A842HBU9</accession>
<keyword evidence="2" id="KW-1133">Transmembrane helix</keyword>
<evidence type="ECO:0000313" key="3">
    <source>
        <dbReference type="EMBL" id="MBC2593943.1"/>
    </source>
</evidence>
<feature type="transmembrane region" description="Helical" evidence="2">
    <location>
        <begin position="63"/>
        <end position="84"/>
    </location>
</feature>
<evidence type="ECO:0008006" key="5">
    <source>
        <dbReference type="Google" id="ProtNLM"/>
    </source>
</evidence>
<comment type="caution">
    <text evidence="3">The sequence shown here is derived from an EMBL/GenBank/DDBJ whole genome shotgun (WGS) entry which is preliminary data.</text>
</comment>
<dbReference type="RefSeq" id="WP_185674930.1">
    <property type="nucleotide sequence ID" value="NZ_JACHVB010000020.1"/>
</dbReference>
<feature type="transmembrane region" description="Helical" evidence="2">
    <location>
        <begin position="29"/>
        <end position="51"/>
    </location>
</feature>
<organism evidence="3 4">
    <name type="scientific">Ruficoccus amylovorans</name>
    <dbReference type="NCBI Taxonomy" id="1804625"/>
    <lineage>
        <taxon>Bacteria</taxon>
        <taxon>Pseudomonadati</taxon>
        <taxon>Verrucomicrobiota</taxon>
        <taxon>Opitutia</taxon>
        <taxon>Puniceicoccales</taxon>
        <taxon>Cerasicoccaceae</taxon>
        <taxon>Ruficoccus</taxon>
    </lineage>
</organism>
<dbReference type="EMBL" id="JACHVB010000020">
    <property type="protein sequence ID" value="MBC2593943.1"/>
    <property type="molecule type" value="Genomic_DNA"/>
</dbReference>
<gene>
    <name evidence="3" type="ORF">H5P28_06675</name>
</gene>
<dbReference type="Proteomes" id="UP000546464">
    <property type="component" value="Unassembled WGS sequence"/>
</dbReference>
<protein>
    <recommendedName>
        <fullName evidence="5">DUF4175 family protein</fullName>
    </recommendedName>
</protein>
<keyword evidence="1" id="KW-0175">Coiled coil</keyword>
<evidence type="ECO:0000256" key="1">
    <source>
        <dbReference type="SAM" id="Coils"/>
    </source>
</evidence>